<feature type="modified residue" description="Phosphohistidine" evidence="10">
    <location>
        <position position="225"/>
    </location>
</feature>
<keyword evidence="7" id="KW-1133">Transmembrane helix</keyword>
<dbReference type="CDD" id="cd17546">
    <property type="entry name" value="REC_hyHK_CKI1_RcsC-like"/>
    <property type="match status" value="1"/>
</dbReference>
<evidence type="ECO:0000256" key="7">
    <source>
        <dbReference type="ARBA" id="ARBA00022989"/>
    </source>
</evidence>
<keyword evidence="6" id="KW-0067">ATP-binding</keyword>
<evidence type="ECO:0000256" key="4">
    <source>
        <dbReference type="ARBA" id="ARBA00022692"/>
    </source>
</evidence>
<proteinExistence type="predicted"/>
<dbReference type="PANTHER" id="PTHR45339">
    <property type="entry name" value="HYBRID SIGNAL TRANSDUCTION HISTIDINE KINASE J"/>
    <property type="match status" value="1"/>
</dbReference>
<evidence type="ECO:0000259" key="12">
    <source>
        <dbReference type="PROSITE" id="PS50110"/>
    </source>
</evidence>
<evidence type="ECO:0000313" key="14">
    <source>
        <dbReference type="EMBL" id="HDR46616.1"/>
    </source>
</evidence>
<dbReference type="PANTHER" id="PTHR45339:SF1">
    <property type="entry name" value="HYBRID SIGNAL TRANSDUCTION HISTIDINE KINASE J"/>
    <property type="match status" value="1"/>
</dbReference>
<evidence type="ECO:0000256" key="5">
    <source>
        <dbReference type="ARBA" id="ARBA00022741"/>
    </source>
</evidence>
<keyword evidence="5" id="KW-0547">Nucleotide-binding</keyword>
<protein>
    <submittedName>
        <fullName evidence="14">Response regulator</fullName>
    </submittedName>
</protein>
<evidence type="ECO:0000256" key="9">
    <source>
        <dbReference type="ARBA" id="ARBA00023136"/>
    </source>
</evidence>
<evidence type="ECO:0000256" key="3">
    <source>
        <dbReference type="ARBA" id="ARBA00022553"/>
    </source>
</evidence>
<dbReference type="EMBL" id="DSDO01000196">
    <property type="protein sequence ID" value="HDR46616.1"/>
    <property type="molecule type" value="Genomic_DNA"/>
</dbReference>
<evidence type="ECO:0000256" key="11">
    <source>
        <dbReference type="PROSITE-ProRule" id="PRU00169"/>
    </source>
</evidence>
<dbReference type="Pfam" id="PF01627">
    <property type="entry name" value="Hpt"/>
    <property type="match status" value="1"/>
</dbReference>
<dbReference type="GO" id="GO:0005524">
    <property type="term" value="F:ATP binding"/>
    <property type="evidence" value="ECO:0007669"/>
    <property type="project" value="UniProtKB-KW"/>
</dbReference>
<reference evidence="14" key="1">
    <citation type="journal article" date="2020" name="mSystems">
        <title>Genome- and Community-Level Interaction Insights into Carbon Utilization and Element Cycling Functions of Hydrothermarchaeota in Hydrothermal Sediment.</title>
        <authorList>
            <person name="Zhou Z."/>
            <person name="Liu Y."/>
            <person name="Xu W."/>
            <person name="Pan J."/>
            <person name="Luo Z.H."/>
            <person name="Li M."/>
        </authorList>
    </citation>
    <scope>NUCLEOTIDE SEQUENCE [LARGE SCALE GENOMIC DNA]</scope>
    <source>
        <strain evidence="14">SpSt-1220</strain>
    </source>
</reference>
<evidence type="ECO:0000256" key="1">
    <source>
        <dbReference type="ARBA" id="ARBA00004651"/>
    </source>
</evidence>
<dbReference type="Proteomes" id="UP000886162">
    <property type="component" value="Unassembled WGS sequence"/>
</dbReference>
<dbReference type="SMART" id="SM00448">
    <property type="entry name" value="REC"/>
    <property type="match status" value="1"/>
</dbReference>
<dbReference type="AlphaFoldDB" id="A0A831LE82"/>
<keyword evidence="9" id="KW-0472">Membrane</keyword>
<dbReference type="Pfam" id="PF00072">
    <property type="entry name" value="Response_reg"/>
    <property type="match status" value="1"/>
</dbReference>
<dbReference type="SUPFAM" id="SSF47226">
    <property type="entry name" value="Histidine-containing phosphotransfer domain, HPT domain"/>
    <property type="match status" value="1"/>
</dbReference>
<sequence length="297" mass="33266">KDLIFSRLRELLRRKAEPDWRGEEIGRPASPSCHHARILLAEDNAINQKVARRIIEKIGHHVDAVADGREALAAIEQRPYDLILMDVQMPVMDGIEATSRIREFEKGREERIPIIAMTAHALGGDKERCLAAGMDDYIAKPIRPDHLAGLIARHLPSQTDRRKEGSPVADAAVFDLACLHSRLDEDSSFYQEMITLFESDFPAKLAHMKQALGSDNLRNLIQIAHALKGAAANLEARRIGRIARYIEQSAADRDHGKIKNLLNELSLEFERFTTEAGRSLAEAATLDSSPYNMIPNR</sequence>
<evidence type="ECO:0000256" key="6">
    <source>
        <dbReference type="ARBA" id="ARBA00022840"/>
    </source>
</evidence>
<accession>A0A831LE82</accession>
<comment type="subcellular location">
    <subcellularLocation>
        <location evidence="1">Cell membrane</location>
        <topology evidence="1">Multi-pass membrane protein</topology>
    </subcellularLocation>
</comment>
<keyword evidence="4" id="KW-0812">Transmembrane</keyword>
<dbReference type="GO" id="GO:0004672">
    <property type="term" value="F:protein kinase activity"/>
    <property type="evidence" value="ECO:0007669"/>
    <property type="project" value="UniProtKB-ARBA"/>
</dbReference>
<dbReference type="GO" id="GO:0000160">
    <property type="term" value="P:phosphorelay signal transduction system"/>
    <property type="evidence" value="ECO:0007669"/>
    <property type="project" value="UniProtKB-KW"/>
</dbReference>
<keyword evidence="8" id="KW-0902">Two-component regulatory system</keyword>
<dbReference type="InterPro" id="IPR001789">
    <property type="entry name" value="Sig_transdc_resp-reg_receiver"/>
</dbReference>
<dbReference type="InterPro" id="IPR011006">
    <property type="entry name" value="CheY-like_superfamily"/>
</dbReference>
<dbReference type="InterPro" id="IPR036641">
    <property type="entry name" value="HPT_dom_sf"/>
</dbReference>
<feature type="non-terminal residue" evidence="14">
    <location>
        <position position="1"/>
    </location>
</feature>
<dbReference type="PROSITE" id="PS50894">
    <property type="entry name" value="HPT"/>
    <property type="match status" value="1"/>
</dbReference>
<feature type="domain" description="Response regulatory" evidence="12">
    <location>
        <begin position="37"/>
        <end position="155"/>
    </location>
</feature>
<evidence type="ECO:0000256" key="2">
    <source>
        <dbReference type="ARBA" id="ARBA00022475"/>
    </source>
</evidence>
<feature type="domain" description="HPt" evidence="13">
    <location>
        <begin position="186"/>
        <end position="284"/>
    </location>
</feature>
<dbReference type="GO" id="GO:0005886">
    <property type="term" value="C:plasma membrane"/>
    <property type="evidence" value="ECO:0007669"/>
    <property type="project" value="UniProtKB-SubCell"/>
</dbReference>
<dbReference type="PROSITE" id="PS50110">
    <property type="entry name" value="RESPONSE_REGULATORY"/>
    <property type="match status" value="1"/>
</dbReference>
<dbReference type="SMART" id="SM00073">
    <property type="entry name" value="HPT"/>
    <property type="match status" value="1"/>
</dbReference>
<dbReference type="Gene3D" id="1.20.120.160">
    <property type="entry name" value="HPT domain"/>
    <property type="match status" value="1"/>
</dbReference>
<dbReference type="Gene3D" id="3.40.50.2300">
    <property type="match status" value="1"/>
</dbReference>
<gene>
    <name evidence="14" type="ORF">ENN94_02835</name>
</gene>
<comment type="caution">
    <text evidence="14">The sequence shown here is derived from an EMBL/GenBank/DDBJ whole genome shotgun (WGS) entry which is preliminary data.</text>
</comment>
<dbReference type="SUPFAM" id="SSF52172">
    <property type="entry name" value="CheY-like"/>
    <property type="match status" value="1"/>
</dbReference>
<feature type="modified residue" description="4-aspartylphosphate" evidence="11">
    <location>
        <position position="86"/>
    </location>
</feature>
<name>A0A831LE82_9BACT</name>
<evidence type="ECO:0000256" key="8">
    <source>
        <dbReference type="ARBA" id="ARBA00023012"/>
    </source>
</evidence>
<organism evidence="14">
    <name type="scientific">Geoalkalibacter subterraneus</name>
    <dbReference type="NCBI Taxonomy" id="483547"/>
    <lineage>
        <taxon>Bacteria</taxon>
        <taxon>Pseudomonadati</taxon>
        <taxon>Thermodesulfobacteriota</taxon>
        <taxon>Desulfuromonadia</taxon>
        <taxon>Desulfuromonadales</taxon>
        <taxon>Geoalkalibacteraceae</taxon>
        <taxon>Geoalkalibacter</taxon>
    </lineage>
</organism>
<evidence type="ECO:0000259" key="13">
    <source>
        <dbReference type="PROSITE" id="PS50894"/>
    </source>
</evidence>
<keyword evidence="2" id="KW-1003">Cell membrane</keyword>
<evidence type="ECO:0000256" key="10">
    <source>
        <dbReference type="PROSITE-ProRule" id="PRU00110"/>
    </source>
</evidence>
<dbReference type="InterPro" id="IPR008207">
    <property type="entry name" value="Sig_transdc_His_kin_Hpt_dom"/>
</dbReference>
<keyword evidence="3 11" id="KW-0597">Phosphoprotein</keyword>